<organism evidence="1 2">
    <name type="scientific">Ephemerocybe angulata</name>
    <dbReference type="NCBI Taxonomy" id="980116"/>
    <lineage>
        <taxon>Eukaryota</taxon>
        <taxon>Fungi</taxon>
        <taxon>Dikarya</taxon>
        <taxon>Basidiomycota</taxon>
        <taxon>Agaricomycotina</taxon>
        <taxon>Agaricomycetes</taxon>
        <taxon>Agaricomycetidae</taxon>
        <taxon>Agaricales</taxon>
        <taxon>Agaricineae</taxon>
        <taxon>Psathyrellaceae</taxon>
        <taxon>Ephemerocybe</taxon>
    </lineage>
</organism>
<dbReference type="Gene3D" id="3.90.640.10">
    <property type="entry name" value="Actin, Chain A, domain 4"/>
    <property type="match status" value="1"/>
</dbReference>
<protein>
    <recommendedName>
        <fullName evidence="3">Heat shock 70 kDa protein 12A</fullName>
    </recommendedName>
</protein>
<dbReference type="OrthoDB" id="2963168at2759"/>
<name>A0A8H6HDM0_9AGAR</name>
<dbReference type="InterPro" id="IPR043129">
    <property type="entry name" value="ATPase_NBD"/>
</dbReference>
<dbReference type="EMBL" id="JACGCI010000111">
    <property type="protein sequence ID" value="KAF6745033.1"/>
    <property type="molecule type" value="Genomic_DNA"/>
</dbReference>
<comment type="caution">
    <text evidence="1">The sequence shown here is derived from an EMBL/GenBank/DDBJ whole genome shotgun (WGS) entry which is preliminary data.</text>
</comment>
<accession>A0A8H6HDM0</accession>
<gene>
    <name evidence="1" type="ORF">DFP72DRAFT_59623</name>
</gene>
<dbReference type="Proteomes" id="UP000521943">
    <property type="component" value="Unassembled WGS sequence"/>
</dbReference>
<dbReference type="PANTHER" id="PTHR14187:SF5">
    <property type="entry name" value="HEAT SHOCK 70 KDA PROTEIN 12A"/>
    <property type="match status" value="1"/>
</dbReference>
<evidence type="ECO:0000313" key="1">
    <source>
        <dbReference type="EMBL" id="KAF6745033.1"/>
    </source>
</evidence>
<dbReference type="Gene3D" id="3.30.420.40">
    <property type="match status" value="2"/>
</dbReference>
<sequence length="622" mass="69911">MSWLLKSFRESKRKLVVAFDVGTTYSGISYVVLDPGRVPEIKTVTQFPAQEAVHGSSKIPSIIYYDAGGCTMAVGAEALTDGTFERAEDEGWHKAEWFKMHLRPKGMSSSPDIEDEAIPPLPPGKTAAMVLGDYMRYLFQCAQAYITEKEPNGPSLWQSVTDQTDFILTHPNGWEGVQQRQIRTAAVLGGLIPDTQEGHARLSFVTEGEASLHFALRNGFPKDDMGLGEGVLILDAGGGTIDTSTYVKKGTKRYEEVATPQCHFNGSIFVTMAAQAFLREFLAESEFIEDLDHIVQCFDKTTKQRFSNSQEGQYIKFGKTKDNDEAHSIRYGQLKLSGQEVASFFEPAVRCIVKVVTEQQESSGLEYLYVVLVGGFSASNYLYSEVTKQLELQGCQVMRPDNYVSKACSDGAISFYLDHCVQSRVSKYTYGSFANVYYRPDDNDHYSRESSVFVTLAGEKRLPGAFNTVLPRVCRHSRLLTAYAVLMIYRGPTLKGTKVTEATEFRSSYCQLFQSKEDFRAFTSQVWSYRGDLPEPKWRDVDSDSYVLVCTIKVDVDDILKHAKSHRQKGSKGKFYKLEYDVILLLGLIEFKAQIAWKEKGGVERRSPAKILYDYHRASLDI</sequence>
<reference evidence="1 2" key="1">
    <citation type="submission" date="2020-07" db="EMBL/GenBank/DDBJ databases">
        <title>Comparative genomics of pyrophilous fungi reveals a link between fire events and developmental genes.</title>
        <authorList>
            <consortium name="DOE Joint Genome Institute"/>
            <person name="Steindorff A.S."/>
            <person name="Carver A."/>
            <person name="Calhoun S."/>
            <person name="Stillman K."/>
            <person name="Liu H."/>
            <person name="Lipzen A."/>
            <person name="Pangilinan J."/>
            <person name="Labutti K."/>
            <person name="Bruns T.D."/>
            <person name="Grigoriev I.V."/>
        </authorList>
    </citation>
    <scope>NUCLEOTIDE SEQUENCE [LARGE SCALE GENOMIC DNA]</scope>
    <source>
        <strain evidence="1 2">CBS 144469</strain>
    </source>
</reference>
<proteinExistence type="predicted"/>
<dbReference type="SUPFAM" id="SSF53067">
    <property type="entry name" value="Actin-like ATPase domain"/>
    <property type="match status" value="2"/>
</dbReference>
<evidence type="ECO:0008006" key="3">
    <source>
        <dbReference type="Google" id="ProtNLM"/>
    </source>
</evidence>
<keyword evidence="2" id="KW-1185">Reference proteome</keyword>
<dbReference type="AlphaFoldDB" id="A0A8H6HDM0"/>
<evidence type="ECO:0000313" key="2">
    <source>
        <dbReference type="Proteomes" id="UP000521943"/>
    </source>
</evidence>
<dbReference type="PANTHER" id="PTHR14187">
    <property type="entry name" value="ALPHA KINASE/ELONGATION FACTOR 2 KINASE"/>
    <property type="match status" value="1"/>
</dbReference>
<dbReference type="CDD" id="cd10170">
    <property type="entry name" value="ASKHA_NBD_HSP70"/>
    <property type="match status" value="1"/>
</dbReference>